<organism evidence="1 2">
    <name type="scientific">Peronospora destructor</name>
    <dbReference type="NCBI Taxonomy" id="86335"/>
    <lineage>
        <taxon>Eukaryota</taxon>
        <taxon>Sar</taxon>
        <taxon>Stramenopiles</taxon>
        <taxon>Oomycota</taxon>
        <taxon>Peronosporomycetes</taxon>
        <taxon>Peronosporales</taxon>
        <taxon>Peronosporaceae</taxon>
        <taxon>Peronospora</taxon>
    </lineage>
</organism>
<reference evidence="1" key="1">
    <citation type="submission" date="2022-12" db="EMBL/GenBank/DDBJ databases">
        <authorList>
            <person name="Webb A."/>
        </authorList>
    </citation>
    <scope>NUCLEOTIDE SEQUENCE</scope>
    <source>
        <strain evidence="1">Pd1</strain>
    </source>
</reference>
<evidence type="ECO:0000313" key="2">
    <source>
        <dbReference type="Proteomes" id="UP001162029"/>
    </source>
</evidence>
<comment type="caution">
    <text evidence="1">The sequence shown here is derived from an EMBL/GenBank/DDBJ whole genome shotgun (WGS) entry which is preliminary data.</text>
</comment>
<dbReference type="EMBL" id="CANTFM010002118">
    <property type="protein sequence ID" value="CAI5744513.1"/>
    <property type="molecule type" value="Genomic_DNA"/>
</dbReference>
<sequence length="118" mass="13102">MRLRETKVVVSLMRCGAISKKSSMARRSDDSLFPCCNGLVHFKIENDELGYVLASAKGLAVIFTERVLQADNAIAGQRSTDAVLVAAVLPANDFDVEMLLSSDRKLTCVRRTPRREWT</sequence>
<evidence type="ECO:0000313" key="1">
    <source>
        <dbReference type="EMBL" id="CAI5744513.1"/>
    </source>
</evidence>
<accession>A0AAV0V852</accession>
<dbReference type="AlphaFoldDB" id="A0AAV0V852"/>
<protein>
    <submittedName>
        <fullName evidence="1">Uncharacterized protein</fullName>
    </submittedName>
</protein>
<proteinExistence type="predicted"/>
<dbReference type="Proteomes" id="UP001162029">
    <property type="component" value="Unassembled WGS sequence"/>
</dbReference>
<gene>
    <name evidence="1" type="ORF">PDE001_LOCUS9659</name>
</gene>
<keyword evidence="2" id="KW-1185">Reference proteome</keyword>
<name>A0AAV0V852_9STRA</name>